<dbReference type="HOGENOM" id="CLU_049918_5_0_1"/>
<dbReference type="STRING" id="2903.R1C5F2"/>
<proteinExistence type="inferred from homology"/>
<dbReference type="SUPFAM" id="SSF54001">
    <property type="entry name" value="Cysteine proteinases"/>
    <property type="match status" value="1"/>
</dbReference>
<dbReference type="RefSeq" id="XP_005769831.1">
    <property type="nucleotide sequence ID" value="XM_005769774.1"/>
</dbReference>
<dbReference type="InterPro" id="IPR038765">
    <property type="entry name" value="Papain-like_cys_pep_sf"/>
</dbReference>
<dbReference type="EnsemblProtists" id="EOD17402">
    <property type="protein sequence ID" value="EOD17402"/>
    <property type="gene ID" value="EMIHUDRAFT_451400"/>
</dbReference>
<dbReference type="PANTHER" id="PTHR11786:SF0">
    <property type="entry name" value="ARYLAMINE N-ACETYLTRANSFERASE 4-RELATED"/>
    <property type="match status" value="1"/>
</dbReference>
<reference evidence="2" key="2">
    <citation type="submission" date="2024-10" db="UniProtKB">
        <authorList>
            <consortium name="EnsemblProtists"/>
        </authorList>
    </citation>
    <scope>IDENTIFICATION</scope>
</reference>
<keyword evidence="3" id="KW-1185">Reference proteome</keyword>
<dbReference type="GeneID" id="17263552"/>
<dbReference type="Pfam" id="PF00797">
    <property type="entry name" value="Acetyltransf_2"/>
    <property type="match status" value="2"/>
</dbReference>
<organism evidence="2 3">
    <name type="scientific">Emiliania huxleyi (strain CCMP1516)</name>
    <dbReference type="NCBI Taxonomy" id="280463"/>
    <lineage>
        <taxon>Eukaryota</taxon>
        <taxon>Haptista</taxon>
        <taxon>Haptophyta</taxon>
        <taxon>Prymnesiophyceae</taxon>
        <taxon>Isochrysidales</taxon>
        <taxon>Noelaerhabdaceae</taxon>
        <taxon>Emiliania</taxon>
    </lineage>
</organism>
<evidence type="ECO:0008006" key="4">
    <source>
        <dbReference type="Google" id="ProtNLM"/>
    </source>
</evidence>
<name>A0A0D3J1L7_EMIH1</name>
<dbReference type="GO" id="GO:0016407">
    <property type="term" value="F:acetyltransferase activity"/>
    <property type="evidence" value="ECO:0007669"/>
    <property type="project" value="InterPro"/>
</dbReference>
<dbReference type="AlphaFoldDB" id="A0A0D3J1L7"/>
<evidence type="ECO:0000313" key="2">
    <source>
        <dbReference type="EnsemblProtists" id="EOD17402"/>
    </source>
</evidence>
<comment type="similarity">
    <text evidence="1">Belongs to the arylamine N-acetyltransferase family.</text>
</comment>
<dbReference type="KEGG" id="ehx:EMIHUDRAFT_451400"/>
<evidence type="ECO:0000256" key="1">
    <source>
        <dbReference type="ARBA" id="ARBA00006547"/>
    </source>
</evidence>
<dbReference type="eggNOG" id="ENOG502S4M7">
    <property type="taxonomic scope" value="Eukaryota"/>
</dbReference>
<reference evidence="3" key="1">
    <citation type="journal article" date="2013" name="Nature">
        <title>Pan genome of the phytoplankton Emiliania underpins its global distribution.</title>
        <authorList>
            <person name="Read B.A."/>
            <person name="Kegel J."/>
            <person name="Klute M.J."/>
            <person name="Kuo A."/>
            <person name="Lefebvre S.C."/>
            <person name="Maumus F."/>
            <person name="Mayer C."/>
            <person name="Miller J."/>
            <person name="Monier A."/>
            <person name="Salamov A."/>
            <person name="Young J."/>
            <person name="Aguilar M."/>
            <person name="Claverie J.M."/>
            <person name="Frickenhaus S."/>
            <person name="Gonzalez K."/>
            <person name="Herman E.K."/>
            <person name="Lin Y.C."/>
            <person name="Napier J."/>
            <person name="Ogata H."/>
            <person name="Sarno A.F."/>
            <person name="Shmutz J."/>
            <person name="Schroeder D."/>
            <person name="de Vargas C."/>
            <person name="Verret F."/>
            <person name="von Dassow P."/>
            <person name="Valentin K."/>
            <person name="Van de Peer Y."/>
            <person name="Wheeler G."/>
            <person name="Dacks J.B."/>
            <person name="Delwiche C.F."/>
            <person name="Dyhrman S.T."/>
            <person name="Glockner G."/>
            <person name="John U."/>
            <person name="Richards T."/>
            <person name="Worden A.Z."/>
            <person name="Zhang X."/>
            <person name="Grigoriev I.V."/>
            <person name="Allen A.E."/>
            <person name="Bidle K."/>
            <person name="Borodovsky M."/>
            <person name="Bowler C."/>
            <person name="Brownlee C."/>
            <person name="Cock J.M."/>
            <person name="Elias M."/>
            <person name="Gladyshev V.N."/>
            <person name="Groth M."/>
            <person name="Guda C."/>
            <person name="Hadaegh A."/>
            <person name="Iglesias-Rodriguez M.D."/>
            <person name="Jenkins J."/>
            <person name="Jones B.M."/>
            <person name="Lawson T."/>
            <person name="Leese F."/>
            <person name="Lindquist E."/>
            <person name="Lobanov A."/>
            <person name="Lomsadze A."/>
            <person name="Malik S.B."/>
            <person name="Marsh M.E."/>
            <person name="Mackinder L."/>
            <person name="Mock T."/>
            <person name="Mueller-Roeber B."/>
            <person name="Pagarete A."/>
            <person name="Parker M."/>
            <person name="Probert I."/>
            <person name="Quesneville H."/>
            <person name="Raines C."/>
            <person name="Rensing S.A."/>
            <person name="Riano-Pachon D.M."/>
            <person name="Richier S."/>
            <person name="Rokitta S."/>
            <person name="Shiraiwa Y."/>
            <person name="Soanes D.M."/>
            <person name="van der Giezen M."/>
            <person name="Wahlund T.M."/>
            <person name="Williams B."/>
            <person name="Wilson W."/>
            <person name="Wolfe G."/>
            <person name="Wurch L.L."/>
        </authorList>
    </citation>
    <scope>NUCLEOTIDE SEQUENCE</scope>
</reference>
<dbReference type="Proteomes" id="UP000013827">
    <property type="component" value="Unassembled WGS sequence"/>
</dbReference>
<dbReference type="InterPro" id="IPR001447">
    <property type="entry name" value="Arylamine_N-AcTrfase"/>
</dbReference>
<dbReference type="PANTHER" id="PTHR11786">
    <property type="entry name" value="N-HYDROXYARYLAMINE O-ACETYLTRANSFERASE"/>
    <property type="match status" value="1"/>
</dbReference>
<dbReference type="InterPro" id="IPR053710">
    <property type="entry name" value="Arylamine_NAT_domain_sf"/>
</dbReference>
<dbReference type="Gene3D" id="3.30.2140.20">
    <property type="match status" value="1"/>
</dbReference>
<evidence type="ECO:0000313" key="3">
    <source>
        <dbReference type="Proteomes" id="UP000013827"/>
    </source>
</evidence>
<protein>
    <recommendedName>
        <fullName evidence="4">Arylamine N-acetyltransferase</fullName>
    </recommendedName>
</protein>
<dbReference type="PaxDb" id="2903-EOD17402"/>
<accession>A0A0D3J1L7</accession>
<sequence length="366" mass="40334">MKFNLDAYLRRIGLPCPSQERIYQDGHRLLCDITAAHSRAIPFENLDIVLRRGFISLECEDLERKLVAGGRGGYCFENNLLLCLALRSLGFGATPMLARVRWNTPPDEPQPFGHLVLVVSLPRMPTAAAATLAADPSSAGWLTMQAGRCDTFLVDVGFAGTNSIAPVAAASAEVQRLPEGNFRLLPEPAGTGSADSGAQPSCQLQLPPLRAAQFALQRQVRGCWRDLYVVRNEPACDADIAQANWYNCTHPDARFVSSFFVSRVGGDERHHIVNGAHCCGRQRDRRPHLRRLTRILLFTRFIHLPTQRRHARGGGANHAATPAATAHYGLWHPAARGDDRHRPISGAGDRRRLRHVFPGQVDVFPG</sequence>